<dbReference type="InterPro" id="IPR007267">
    <property type="entry name" value="GtrA_DPMS_TM"/>
</dbReference>
<comment type="caution">
    <text evidence="8">The sequence shown here is derived from an EMBL/GenBank/DDBJ whole genome shotgun (WGS) entry which is preliminary data.</text>
</comment>
<keyword evidence="4 6" id="KW-1133">Transmembrane helix</keyword>
<gene>
    <name evidence="8" type="ORF">IRY55_10840</name>
</gene>
<feature type="transmembrane region" description="Helical" evidence="6">
    <location>
        <begin position="75"/>
        <end position="96"/>
    </location>
</feature>
<evidence type="ECO:0000256" key="2">
    <source>
        <dbReference type="ARBA" id="ARBA00009399"/>
    </source>
</evidence>
<evidence type="ECO:0000256" key="3">
    <source>
        <dbReference type="ARBA" id="ARBA00022692"/>
    </source>
</evidence>
<evidence type="ECO:0000256" key="5">
    <source>
        <dbReference type="ARBA" id="ARBA00023136"/>
    </source>
</evidence>
<evidence type="ECO:0000259" key="7">
    <source>
        <dbReference type="Pfam" id="PF04138"/>
    </source>
</evidence>
<dbReference type="AlphaFoldDB" id="A0A8J7KLX4"/>
<organism evidence="8 9">
    <name type="scientific">Savagea serpentis</name>
    <dbReference type="NCBI Taxonomy" id="2785297"/>
    <lineage>
        <taxon>Bacteria</taxon>
        <taxon>Bacillati</taxon>
        <taxon>Bacillota</taxon>
        <taxon>Bacilli</taxon>
        <taxon>Bacillales</taxon>
        <taxon>Caryophanaceae</taxon>
        <taxon>Savagea</taxon>
    </lineage>
</organism>
<evidence type="ECO:0000256" key="6">
    <source>
        <dbReference type="SAM" id="Phobius"/>
    </source>
</evidence>
<sequence>MIKFNKTSLNEFIRFGIVGVLNTAVYYAVYYIALHFIQLHFLFAHWIGFFISLIFSFFVNSLFTYRVKPTLKKFLAYPLTQIVNVSCSTVLLYIFVKVLHMSELFAPFIALLFTVPITFLLTGRILKDEKSY</sequence>
<proteinExistence type="inferred from homology"/>
<dbReference type="InterPro" id="IPR051401">
    <property type="entry name" value="GtrA_CellWall_Glycosyl"/>
</dbReference>
<feature type="domain" description="GtrA/DPMS transmembrane" evidence="7">
    <location>
        <begin position="14"/>
        <end position="124"/>
    </location>
</feature>
<dbReference type="Proteomes" id="UP000622653">
    <property type="component" value="Unassembled WGS sequence"/>
</dbReference>
<feature type="transmembrane region" description="Helical" evidence="6">
    <location>
        <begin position="12"/>
        <end position="37"/>
    </location>
</feature>
<evidence type="ECO:0000256" key="4">
    <source>
        <dbReference type="ARBA" id="ARBA00022989"/>
    </source>
</evidence>
<reference evidence="8" key="1">
    <citation type="submission" date="2020-11" db="EMBL/GenBank/DDBJ databases">
        <title>Multidrug resistant novel bacterium Savagea serpentis sp. nov., isolated from the scats of a vine snake (Ahaetulla nasuta).</title>
        <authorList>
            <person name="Venkata Ramana V."/>
            <person name="Vikas Patil S."/>
            <person name="Yogita Lugani V."/>
        </authorList>
    </citation>
    <scope>NUCLEOTIDE SEQUENCE</scope>
    <source>
        <strain evidence="8">SN6</strain>
    </source>
</reference>
<dbReference type="PANTHER" id="PTHR38459:SF1">
    <property type="entry name" value="PROPHAGE BACTOPRENOL-LINKED GLUCOSE TRANSLOCASE HOMOLOG"/>
    <property type="match status" value="1"/>
</dbReference>
<comment type="similarity">
    <text evidence="2">Belongs to the GtrA family.</text>
</comment>
<evidence type="ECO:0000313" key="8">
    <source>
        <dbReference type="EMBL" id="MBF4501859.1"/>
    </source>
</evidence>
<dbReference type="Pfam" id="PF04138">
    <property type="entry name" value="GtrA_DPMS_TM"/>
    <property type="match status" value="1"/>
</dbReference>
<dbReference type="EMBL" id="JADKPV010000006">
    <property type="protein sequence ID" value="MBF4501859.1"/>
    <property type="molecule type" value="Genomic_DNA"/>
</dbReference>
<dbReference type="GO" id="GO:0000271">
    <property type="term" value="P:polysaccharide biosynthetic process"/>
    <property type="evidence" value="ECO:0007669"/>
    <property type="project" value="InterPro"/>
</dbReference>
<keyword evidence="9" id="KW-1185">Reference proteome</keyword>
<evidence type="ECO:0000313" key="9">
    <source>
        <dbReference type="Proteomes" id="UP000622653"/>
    </source>
</evidence>
<feature type="transmembrane region" description="Helical" evidence="6">
    <location>
        <begin position="43"/>
        <end position="63"/>
    </location>
</feature>
<keyword evidence="3 6" id="KW-0812">Transmembrane</keyword>
<protein>
    <submittedName>
        <fullName evidence="8">GtrA family protein</fullName>
    </submittedName>
</protein>
<name>A0A8J7KLX4_9BACL</name>
<feature type="transmembrane region" description="Helical" evidence="6">
    <location>
        <begin position="108"/>
        <end position="126"/>
    </location>
</feature>
<accession>A0A8J7KLX4</accession>
<dbReference type="PANTHER" id="PTHR38459">
    <property type="entry name" value="PROPHAGE BACTOPRENOL-LINKED GLUCOSE TRANSLOCASE HOMOLOG"/>
    <property type="match status" value="1"/>
</dbReference>
<comment type="subcellular location">
    <subcellularLocation>
        <location evidence="1">Membrane</location>
        <topology evidence="1">Multi-pass membrane protein</topology>
    </subcellularLocation>
</comment>
<keyword evidence="5 6" id="KW-0472">Membrane</keyword>
<evidence type="ECO:0000256" key="1">
    <source>
        <dbReference type="ARBA" id="ARBA00004141"/>
    </source>
</evidence>
<dbReference type="GO" id="GO:0005886">
    <property type="term" value="C:plasma membrane"/>
    <property type="evidence" value="ECO:0007669"/>
    <property type="project" value="TreeGrafter"/>
</dbReference>
<dbReference type="RefSeq" id="WP_194563340.1">
    <property type="nucleotide sequence ID" value="NZ_JADKPV010000006.1"/>
</dbReference>